<dbReference type="Proteomes" id="UP001163096">
    <property type="component" value="Chromosome"/>
</dbReference>
<gene>
    <name evidence="2" type="primary">wtpA</name>
    <name evidence="2" type="ORF">OU421_07060</name>
</gene>
<protein>
    <submittedName>
        <fullName evidence="2">Tungstate ABC transporter substrate-binding protein WtpA</fullName>
    </submittedName>
</protein>
<proteinExistence type="inferred from homology"/>
<evidence type="ECO:0000313" key="3">
    <source>
        <dbReference type="Proteomes" id="UP001163096"/>
    </source>
</evidence>
<name>A0A9X9S1U2_METOG</name>
<comment type="similarity">
    <text evidence="1">Belongs to the bacterial solute-binding protein 1 family. WtpA subfamily.</text>
</comment>
<dbReference type="RefSeq" id="WP_268185369.1">
    <property type="nucleotide sequence ID" value="NZ_CP113361.1"/>
</dbReference>
<dbReference type="PANTHER" id="PTHR30632">
    <property type="entry name" value="MOLYBDATE-BINDING PERIPLASMIC PROTEIN"/>
    <property type="match status" value="1"/>
</dbReference>
<evidence type="ECO:0000313" key="2">
    <source>
        <dbReference type="EMBL" id="WAI00196.1"/>
    </source>
</evidence>
<dbReference type="SUPFAM" id="SSF53850">
    <property type="entry name" value="Periplasmic binding protein-like II"/>
    <property type="match status" value="1"/>
</dbReference>
<dbReference type="EMBL" id="CP113361">
    <property type="protein sequence ID" value="WAI00196.1"/>
    <property type="molecule type" value="Genomic_DNA"/>
</dbReference>
<reference evidence="2" key="1">
    <citation type="submission" date="2022-11" db="EMBL/GenBank/DDBJ databases">
        <title>Complete genome sequence of Methanogenium organophilum DSM 3596.</title>
        <authorList>
            <person name="Chen S.-C."/>
            <person name="Lai S.-J."/>
            <person name="You Y.-T."/>
        </authorList>
    </citation>
    <scope>NUCLEOTIDE SEQUENCE</scope>
    <source>
        <strain evidence="2">DSM 3596</strain>
    </source>
</reference>
<dbReference type="NCBIfam" id="NF003196">
    <property type="entry name" value="PRK04168.1"/>
    <property type="match status" value="1"/>
</dbReference>
<dbReference type="CDD" id="cd13540">
    <property type="entry name" value="PBP2_ModA_WtpA"/>
    <property type="match status" value="1"/>
</dbReference>
<dbReference type="Gene3D" id="3.40.190.10">
    <property type="entry name" value="Periplasmic binding protein-like II"/>
    <property type="match status" value="2"/>
</dbReference>
<dbReference type="NCBIfam" id="TIGR03730">
    <property type="entry name" value="tungstate_WtpA"/>
    <property type="match status" value="1"/>
</dbReference>
<dbReference type="InterPro" id="IPR050682">
    <property type="entry name" value="ModA/WtpA"/>
</dbReference>
<dbReference type="Pfam" id="PF13531">
    <property type="entry name" value="SBP_bac_11"/>
    <property type="match status" value="1"/>
</dbReference>
<sequence>MKKNLVILMAVAVVCATVFICGCTGSSDTPTAEQTPVSTAEPTAAAEEKITLEVYHAGSLTAPMEDMEKAFEAEHSNVDVQLHPAGSTKLAKEITELDAVADVYASADYSLIPNMMIPDYASWYVTFAKNRMVLCYTDKSNFADEVTADNWYEILAREGVTWGFSDPNLDPCGYRSLMVITLAEMEYNDDMIFDNLVGEYTSIYPTVADGVVTVHANETAPTYPVTITPKSVELIAGLESGNLDYAWEYRSVAEQNAESGVKYIELPESIDLSAIAYKDTYAKVLIDTEGGMMKGKPIVYGVTVPKTADNPETGVEFVSMLIGPTGQQIMEDAGQPPINPPVGFVDIPAALESLVEMSA</sequence>
<evidence type="ECO:0000256" key="1">
    <source>
        <dbReference type="ARBA" id="ARBA00009438"/>
    </source>
</evidence>
<keyword evidence="3" id="KW-1185">Reference proteome</keyword>
<dbReference type="GO" id="GO:0015689">
    <property type="term" value="P:molybdate ion transport"/>
    <property type="evidence" value="ECO:0007669"/>
    <property type="project" value="TreeGrafter"/>
</dbReference>
<dbReference type="GeneID" id="76834848"/>
<dbReference type="KEGG" id="mou:OU421_07060"/>
<dbReference type="GO" id="GO:1901359">
    <property type="term" value="F:tungstate binding"/>
    <property type="evidence" value="ECO:0007669"/>
    <property type="project" value="InterPro"/>
</dbReference>
<organism evidence="2 3">
    <name type="scientific">Methanogenium organophilum</name>
    <dbReference type="NCBI Taxonomy" id="2199"/>
    <lineage>
        <taxon>Archaea</taxon>
        <taxon>Methanobacteriati</taxon>
        <taxon>Methanobacteriota</taxon>
        <taxon>Stenosarchaea group</taxon>
        <taxon>Methanomicrobia</taxon>
        <taxon>Methanomicrobiales</taxon>
        <taxon>Methanomicrobiaceae</taxon>
        <taxon>Methanogenium</taxon>
    </lineage>
</organism>
<dbReference type="InterPro" id="IPR022498">
    <property type="entry name" value="ABC_trnspt_W-bd_WtpA"/>
</dbReference>
<dbReference type="AlphaFoldDB" id="A0A9X9S1U2"/>
<accession>A0A9X9S1U2</accession>
<dbReference type="PROSITE" id="PS51257">
    <property type="entry name" value="PROKAR_LIPOPROTEIN"/>
    <property type="match status" value="1"/>
</dbReference>
<dbReference type="PANTHER" id="PTHR30632:SF16">
    <property type="entry name" value="MOLYBDATE_TUNGSTATE-BINDING PROTEIN WTPA"/>
    <property type="match status" value="1"/>
</dbReference>
<dbReference type="GO" id="GO:0030973">
    <property type="term" value="F:molybdate ion binding"/>
    <property type="evidence" value="ECO:0007669"/>
    <property type="project" value="TreeGrafter"/>
</dbReference>